<dbReference type="EMBL" id="PISD01000028">
    <property type="protein sequence ID" value="PKG28535.1"/>
    <property type="molecule type" value="Genomic_DNA"/>
</dbReference>
<feature type="transmembrane region" description="Helical" evidence="1">
    <location>
        <begin position="71"/>
        <end position="95"/>
    </location>
</feature>
<feature type="transmembrane region" description="Helical" evidence="1">
    <location>
        <begin position="39"/>
        <end position="59"/>
    </location>
</feature>
<keyword evidence="1" id="KW-1133">Transmembrane helix</keyword>
<sequence>MEFLAIVCGIIGALLTFNLLFSLLYLLSKTAGNGFYRWVVHDLEFLMILSFPFFGLTQYVASSVYERFNWFVARILLVVYAILLLIVAIIFFMLFSHFAESM</sequence>
<dbReference type="AlphaFoldDB" id="A0A2N0ZGA3"/>
<evidence type="ECO:0000256" key="1">
    <source>
        <dbReference type="SAM" id="Phobius"/>
    </source>
</evidence>
<keyword evidence="3" id="KW-1185">Reference proteome</keyword>
<comment type="caution">
    <text evidence="2">The sequence shown here is derived from an EMBL/GenBank/DDBJ whole genome shotgun (WGS) entry which is preliminary data.</text>
</comment>
<dbReference type="Proteomes" id="UP000233343">
    <property type="component" value="Unassembled WGS sequence"/>
</dbReference>
<keyword evidence="1" id="KW-0812">Transmembrane</keyword>
<name>A0A2N0ZGA3_9BACI</name>
<accession>A0A2N0ZGA3</accession>
<protein>
    <submittedName>
        <fullName evidence="2">Uncharacterized protein</fullName>
    </submittedName>
</protein>
<organism evidence="2 3">
    <name type="scientific">Cytobacillus horneckiae</name>
    <dbReference type="NCBI Taxonomy" id="549687"/>
    <lineage>
        <taxon>Bacteria</taxon>
        <taxon>Bacillati</taxon>
        <taxon>Bacillota</taxon>
        <taxon>Bacilli</taxon>
        <taxon>Bacillales</taxon>
        <taxon>Bacillaceae</taxon>
        <taxon>Cytobacillus</taxon>
    </lineage>
</organism>
<feature type="transmembrane region" description="Helical" evidence="1">
    <location>
        <begin position="6"/>
        <end position="27"/>
    </location>
</feature>
<evidence type="ECO:0000313" key="3">
    <source>
        <dbReference type="Proteomes" id="UP000233343"/>
    </source>
</evidence>
<keyword evidence="1" id="KW-0472">Membrane</keyword>
<reference evidence="2 3" key="1">
    <citation type="journal article" date="2010" name="Int. J. Syst. Evol. Microbiol.">
        <title>Bacillus horneckiae sp. nov., isolated from a spacecraft-assembly clean room.</title>
        <authorList>
            <person name="Vaishampayan P."/>
            <person name="Probst A."/>
            <person name="Krishnamurthi S."/>
            <person name="Ghosh S."/>
            <person name="Osman S."/>
            <person name="McDowall A."/>
            <person name="Ruckmani A."/>
            <person name="Mayilraj S."/>
            <person name="Venkateswaran K."/>
        </authorList>
    </citation>
    <scope>NUCLEOTIDE SEQUENCE [LARGE SCALE GENOMIC DNA]</scope>
    <source>
        <strain evidence="3">1PO1SC</strain>
    </source>
</reference>
<gene>
    <name evidence="2" type="ORF">CWS20_13265</name>
</gene>
<dbReference type="RefSeq" id="WP_083957282.1">
    <property type="nucleotide sequence ID" value="NZ_JAFDQP010000003.1"/>
</dbReference>
<proteinExistence type="predicted"/>
<evidence type="ECO:0000313" key="2">
    <source>
        <dbReference type="EMBL" id="PKG28535.1"/>
    </source>
</evidence>